<dbReference type="InterPro" id="IPR058634">
    <property type="entry name" value="AaeA-lik-b-barrel"/>
</dbReference>
<dbReference type="Proteomes" id="UP000027432">
    <property type="component" value="Unassembled WGS sequence"/>
</dbReference>
<dbReference type="RefSeq" id="WP_038072623.1">
    <property type="nucleotide sequence ID" value="NZ_AUND01000001.1"/>
</dbReference>
<sequence>MTSTRRHFVTLTVFLLGFAGVLTVLYAWRLPPFRSDVAWTDNAYLHGKVTAISAQVAAEVVAVPVKDFERVKKGDVLVRLDDRALKAGVAQAQAALEAAKAAQDNGAQAVRSAQATLEAKQAALASVKAARETAQSAWDRASKLNATSYVSQSDADQARLTLDQAQALVREAQSAIDVAQQAVETAELSRRSLVANTDAAQAALEAAQVALDHAVIRAPEAGRLGQVSARIGQYVSAGTTLVSLVPPDLWLIANYKETQLKGLRPGDPVSFTVDALGPISFTGRIEQFSPATAAQFSLLAGANATGNFTKIAQRVPVRIAIDPNQPEAARLAPGLSAEVSARRGAS</sequence>
<evidence type="ECO:0000259" key="2">
    <source>
        <dbReference type="Pfam" id="PF25876"/>
    </source>
</evidence>
<dbReference type="EMBL" id="AUND01000001">
    <property type="protein sequence ID" value="KEO56252.1"/>
    <property type="molecule type" value="Genomic_DNA"/>
</dbReference>
<protein>
    <recommendedName>
        <fullName evidence="7">Hemolysin secretion protein D</fullName>
    </recommendedName>
</protein>
<evidence type="ECO:0000259" key="4">
    <source>
        <dbReference type="Pfam" id="PF25963"/>
    </source>
</evidence>
<dbReference type="Gene3D" id="2.40.30.170">
    <property type="match status" value="1"/>
</dbReference>
<proteinExistence type="predicted"/>
<comment type="caution">
    <text evidence="5">The sequence shown here is derived from an EMBL/GenBank/DDBJ whole genome shotgun (WGS) entry which is preliminary data.</text>
</comment>
<dbReference type="Pfam" id="PF25876">
    <property type="entry name" value="HH_MFP_RND"/>
    <property type="match status" value="1"/>
</dbReference>
<evidence type="ECO:0000259" key="3">
    <source>
        <dbReference type="Pfam" id="PF25917"/>
    </source>
</evidence>
<dbReference type="AlphaFoldDB" id="A0A074K3W3"/>
<dbReference type="OrthoDB" id="9811754at2"/>
<organism evidence="5 6">
    <name type="scientific">Thioclava pacifica DSM 10166</name>
    <dbReference type="NCBI Taxonomy" id="1353537"/>
    <lineage>
        <taxon>Bacteria</taxon>
        <taxon>Pseudomonadati</taxon>
        <taxon>Pseudomonadota</taxon>
        <taxon>Alphaproteobacteria</taxon>
        <taxon>Rhodobacterales</taxon>
        <taxon>Paracoccaceae</taxon>
        <taxon>Thioclava</taxon>
    </lineage>
</organism>
<feature type="coiled-coil region" evidence="1">
    <location>
        <begin position="155"/>
        <end position="189"/>
    </location>
</feature>
<feature type="domain" description="p-hydroxybenzoic acid efflux pump subunit AaeA-like beta-barrel" evidence="4">
    <location>
        <begin position="250"/>
        <end position="339"/>
    </location>
</feature>
<feature type="domain" description="Multidrug resistance protein MdtA-like alpha-helical hairpin" evidence="2">
    <location>
        <begin position="117"/>
        <end position="180"/>
    </location>
</feature>
<evidence type="ECO:0008006" key="7">
    <source>
        <dbReference type="Google" id="ProtNLM"/>
    </source>
</evidence>
<dbReference type="SUPFAM" id="SSF111369">
    <property type="entry name" value="HlyD-like secretion proteins"/>
    <property type="match status" value="2"/>
</dbReference>
<dbReference type="InterPro" id="IPR058624">
    <property type="entry name" value="MdtA-like_HH"/>
</dbReference>
<name>A0A074K3W3_9RHOB</name>
<dbReference type="InterPro" id="IPR050739">
    <property type="entry name" value="MFP"/>
</dbReference>
<feature type="domain" description="Multidrug resistance protein MdtA-like barrel-sandwich hybrid" evidence="3">
    <location>
        <begin position="51"/>
        <end position="242"/>
    </location>
</feature>
<dbReference type="eggNOG" id="COG1566">
    <property type="taxonomic scope" value="Bacteria"/>
</dbReference>
<dbReference type="Pfam" id="PF25963">
    <property type="entry name" value="Beta-barrel_AAEA"/>
    <property type="match status" value="1"/>
</dbReference>
<dbReference type="InterPro" id="IPR058625">
    <property type="entry name" value="MdtA-like_BSH"/>
</dbReference>
<reference evidence="5 6" key="1">
    <citation type="submission" date="2013-07" db="EMBL/GenBank/DDBJ databases">
        <title>Thioclava pacifica DSM 10166 Genome Sequencing.</title>
        <authorList>
            <person name="Lai Q."/>
            <person name="Shao Z."/>
        </authorList>
    </citation>
    <scope>NUCLEOTIDE SEQUENCE [LARGE SCALE GENOMIC DNA]</scope>
    <source>
        <strain evidence="5 6">DSM 10166</strain>
    </source>
</reference>
<dbReference type="PANTHER" id="PTHR30386:SF24">
    <property type="entry name" value="MULTIDRUG RESISTANCE EFFLUX PUMP"/>
    <property type="match status" value="1"/>
</dbReference>
<dbReference type="Gene3D" id="2.40.50.100">
    <property type="match status" value="1"/>
</dbReference>
<dbReference type="PANTHER" id="PTHR30386">
    <property type="entry name" value="MEMBRANE FUSION SUBUNIT OF EMRAB-TOLC MULTIDRUG EFFLUX PUMP"/>
    <property type="match status" value="1"/>
</dbReference>
<dbReference type="STRING" id="1353537.TP2_01645"/>
<evidence type="ECO:0000313" key="5">
    <source>
        <dbReference type="EMBL" id="KEO56252.1"/>
    </source>
</evidence>
<accession>A0A074K3W3</accession>
<dbReference type="Gene3D" id="1.10.287.470">
    <property type="entry name" value="Helix hairpin bin"/>
    <property type="match status" value="2"/>
</dbReference>
<dbReference type="Pfam" id="PF25917">
    <property type="entry name" value="BSH_RND"/>
    <property type="match status" value="1"/>
</dbReference>
<gene>
    <name evidence="5" type="ORF">TP2_01645</name>
</gene>
<dbReference type="GO" id="GO:0055085">
    <property type="term" value="P:transmembrane transport"/>
    <property type="evidence" value="ECO:0007669"/>
    <property type="project" value="InterPro"/>
</dbReference>
<keyword evidence="1" id="KW-0175">Coiled coil</keyword>
<evidence type="ECO:0000313" key="6">
    <source>
        <dbReference type="Proteomes" id="UP000027432"/>
    </source>
</evidence>
<dbReference type="PRINTS" id="PR01490">
    <property type="entry name" value="RTXTOXIND"/>
</dbReference>
<keyword evidence="6" id="KW-1185">Reference proteome</keyword>
<evidence type="ECO:0000256" key="1">
    <source>
        <dbReference type="SAM" id="Coils"/>
    </source>
</evidence>